<reference evidence="2" key="2">
    <citation type="journal article" date="2004" name="Nat. Genet.">
        <title>Complete sequencing and characterization of 21,243 full-length human cDNAs.</title>
        <authorList>
            <person name="Ota T."/>
            <person name="Suzuki Y."/>
            <person name="Nishikawa T."/>
            <person name="Otsuki T."/>
            <person name="Sugiyama T."/>
            <person name="Irie R."/>
            <person name="Wakamatsu A."/>
            <person name="Hayashi K."/>
            <person name="Sato H."/>
            <person name="Nagai K."/>
            <person name="Kimura K."/>
            <person name="Makita H."/>
            <person name="Sekine M."/>
            <person name="Obayashi M."/>
            <person name="Nishi T."/>
            <person name="Shibahara T."/>
            <person name="Tanaka T."/>
            <person name="Ishii S."/>
            <person name="Yamamoto J."/>
            <person name="Saito K."/>
            <person name="Kawai Y."/>
            <person name="Isono Y."/>
            <person name="Nakamura Y."/>
            <person name="Nagahari K."/>
            <person name="Murakami K."/>
            <person name="Yasuda T."/>
            <person name="Iwayanagi T."/>
            <person name="Wagatsuma M."/>
            <person name="Shiratori A."/>
            <person name="Sudo H."/>
            <person name="Hosoiri T."/>
            <person name="Kaku Y."/>
            <person name="Kodaira H."/>
            <person name="Kondo H."/>
            <person name="Sugawara M."/>
            <person name="Takahashi M."/>
            <person name="Kanda K."/>
            <person name="Yokoi T."/>
            <person name="Furuya T."/>
            <person name="Kikkawa E."/>
            <person name="Omura Y."/>
            <person name="Abe K."/>
            <person name="Kamihara K."/>
            <person name="Katsuta N."/>
            <person name="Sato K."/>
            <person name="Tanikawa M."/>
            <person name="Yamazaki M."/>
            <person name="Ninomiya K."/>
            <person name="Ishibashi T."/>
            <person name="Yamashita H."/>
            <person name="Murakawa K."/>
            <person name="Fujimori K."/>
            <person name="Tanai H."/>
            <person name="Kimata M."/>
            <person name="Watanabe M."/>
            <person name="Hiraoka S."/>
            <person name="Chiba Y."/>
            <person name="Ishida S."/>
            <person name="Ono Y."/>
            <person name="Takiguchi S."/>
            <person name="Watanabe S."/>
            <person name="Yosida M."/>
            <person name="Hotuta T."/>
            <person name="Kusano J."/>
            <person name="Kanehori K."/>
            <person name="Takahashi-Fujii A."/>
            <person name="Hara H."/>
            <person name="Tanase T."/>
            <person name="Nomura Y."/>
            <person name="Togiya S."/>
            <person name="Komai F."/>
            <person name="Hara R."/>
            <person name="Takeuchi K."/>
            <person name="Arita M."/>
            <person name="Imose N."/>
            <person name="Musashino K."/>
            <person name="Yuuki H."/>
            <person name="Oshima A."/>
            <person name="Sasaki N."/>
            <person name="Aotsuka S."/>
            <person name="Yoshikawa Y."/>
            <person name="Matsunawa H."/>
            <person name="Ichihara T."/>
            <person name="Shiohata N."/>
            <person name="Sano S."/>
            <person name="Moriya S."/>
            <person name="Momiyama H."/>
            <person name="Satoh N."/>
            <person name="Takami S."/>
            <person name="Terashima Y."/>
            <person name="Suzuki O."/>
            <person name="Nakagawa S."/>
            <person name="Senoh A."/>
            <person name="Mizoguchi H."/>
            <person name="Goto Y."/>
            <person name="Shimizu F."/>
            <person name="Wakebe H."/>
            <person name="Hishigaki H."/>
            <person name="Watanabe T."/>
            <person name="Sugiyama A."/>
            <person name="Takemoto M."/>
            <person name="Kawakami B."/>
            <person name="Yamazaki M."/>
            <person name="Watanabe K."/>
            <person name="Kumagai A."/>
            <person name="Itakura S."/>
            <person name="Fukuzumi Y."/>
            <person name="Fujimori Y."/>
            <person name="Komiyama M."/>
            <person name="Tashiro H."/>
            <person name="Tanigami A."/>
            <person name="Fujiwara T."/>
            <person name="Ono T."/>
            <person name="Yamada K."/>
            <person name="Fujii Y."/>
            <person name="Ozaki K."/>
            <person name="Hirao M."/>
            <person name="Ohmori Y."/>
            <person name="Kawabata A."/>
            <person name="Hikiji T."/>
            <person name="Kobatake N."/>
            <person name="Inagaki H."/>
            <person name="Ikema Y."/>
            <person name="Okamoto S."/>
            <person name="Okitani R."/>
            <person name="Kawakami T."/>
            <person name="Noguchi S."/>
            <person name="Itoh T."/>
            <person name="Shigeta K."/>
            <person name="Senba T."/>
            <person name="Matsumura K."/>
            <person name="Nakajima Y."/>
            <person name="Mizuno T."/>
            <person name="Morinaga M."/>
            <person name="Sasaki M."/>
            <person name="Togashi T."/>
            <person name="Oyama M."/>
            <person name="Hata H."/>
            <person name="Watanabe M."/>
            <person name="Komatsu T."/>
            <person name="Mizushima-Sugano J."/>
            <person name="Satoh T."/>
            <person name="Shirai Y."/>
            <person name="Takahashi Y."/>
            <person name="Nakagawa K."/>
            <person name="Okumura K."/>
            <person name="Nagase T."/>
            <person name="Nomura N."/>
            <person name="Kikuchi H."/>
            <person name="Masuho Y."/>
            <person name="Yamashita R."/>
            <person name="Nakai K."/>
            <person name="Yada T."/>
            <person name="Nakamura Y."/>
            <person name="Ohara O."/>
            <person name="Isogai T."/>
            <person name="Sugano S."/>
        </authorList>
    </citation>
    <scope>NUCLEOTIDE SEQUENCE</scope>
</reference>
<organism evidence="2">
    <name type="scientific">Homo sapiens</name>
    <name type="common">Human</name>
    <dbReference type="NCBI Taxonomy" id="9606"/>
    <lineage>
        <taxon>Eukaryota</taxon>
        <taxon>Metazoa</taxon>
        <taxon>Chordata</taxon>
        <taxon>Craniata</taxon>
        <taxon>Vertebrata</taxon>
        <taxon>Euteleostomi</taxon>
        <taxon>Mammalia</taxon>
        <taxon>Eutheria</taxon>
        <taxon>Euarchontoglires</taxon>
        <taxon>Primates</taxon>
        <taxon>Haplorrhini</taxon>
        <taxon>Catarrhini</taxon>
        <taxon>Hominidae</taxon>
        <taxon>Homo</taxon>
    </lineage>
</organism>
<name>Q96MT5_HUMAN</name>
<reference evidence="3" key="1">
    <citation type="journal article" date="2001" name="Science">
        <title>The sequence of the human genome.</title>
        <authorList>
            <person name="Venter J.C."/>
            <person name="Adams M.D."/>
            <person name="Myers E.W."/>
            <person name="Li P.W."/>
            <person name="Mural R.J."/>
            <person name="Sutton G.G."/>
            <person name="Smith H.O."/>
            <person name="Yandell M."/>
            <person name="Evans C.A."/>
            <person name="Holt R.A."/>
            <person name="Gocayne J.D."/>
            <person name="Amanatides P."/>
            <person name="Ballew R.M."/>
            <person name="Huson D.H."/>
            <person name="Wortman J.R."/>
            <person name="Zhang Q."/>
            <person name="Kodira C.D."/>
            <person name="Zheng X.H."/>
            <person name="Chen L."/>
            <person name="Skupski M."/>
            <person name="Subramanian G."/>
            <person name="Thomas P.D."/>
            <person name="Zhang J."/>
            <person name="Gabor Miklos G.L."/>
            <person name="Nelson C."/>
            <person name="Broder S."/>
            <person name="Clark A.G."/>
            <person name="Nadeau J."/>
            <person name="McKusick V.A."/>
            <person name="Zinder N."/>
            <person name="Levine A.J."/>
            <person name="Roberts R.J."/>
            <person name="Simon M."/>
            <person name="Slayman C."/>
            <person name="Hunkapiller M."/>
            <person name="Bolanos R."/>
            <person name="Delcher A."/>
            <person name="Dew I."/>
            <person name="Fasulo D."/>
            <person name="Flanigan M."/>
            <person name="Florea L."/>
            <person name="Halpern A."/>
            <person name="Hannenhalli S."/>
            <person name="Kravitz S."/>
            <person name="Levy S."/>
            <person name="Mobarry C."/>
            <person name="Reinert K."/>
            <person name="Remington K."/>
            <person name="Abu-Threideh J."/>
            <person name="Beasley E."/>
            <person name="Biddick K."/>
            <person name="Bonazzi V."/>
            <person name="Brandon R."/>
            <person name="Cargill M."/>
            <person name="Chandramouliswaran I."/>
            <person name="Charlab R."/>
            <person name="Chaturvedi K."/>
            <person name="Deng Z."/>
            <person name="Di Francesco V."/>
            <person name="Dunn P."/>
            <person name="Eilbeck K."/>
            <person name="Evangelista C."/>
            <person name="Gabrielian A.E."/>
            <person name="Gan W."/>
            <person name="Ge W."/>
            <person name="Gong F."/>
            <person name="Gu Z."/>
            <person name="Guan P."/>
            <person name="Heiman T.J."/>
            <person name="Higgins M.E."/>
            <person name="Ji R.R."/>
            <person name="Ke Z."/>
            <person name="Ketchum K.A."/>
            <person name="Lai Z."/>
            <person name="Lei Y."/>
            <person name="Li Z."/>
            <person name="Li J."/>
            <person name="Liang Y."/>
            <person name="Lin X."/>
            <person name="Lu F."/>
            <person name="Merkulov G.V."/>
            <person name="Milshina N."/>
            <person name="Moore H.M."/>
            <person name="Naik A.K."/>
            <person name="Narayan V.A."/>
            <person name="Neelam B."/>
            <person name="Nusskern D."/>
            <person name="Rusch D.B."/>
            <person name="Salzberg S."/>
            <person name="Shao W."/>
            <person name="Shue B."/>
            <person name="Sun J."/>
            <person name="Wang Z."/>
            <person name="Wang A."/>
            <person name="Wang X."/>
            <person name="Wang J."/>
            <person name="Wei M."/>
            <person name="Wides R."/>
            <person name="Xiao C."/>
            <person name="Yan C."/>
            <person name="Yao A."/>
            <person name="Ye J."/>
            <person name="Zhan M."/>
            <person name="Zhang W."/>
            <person name="Zhang H."/>
            <person name="Zhao Q."/>
            <person name="Zheng L."/>
            <person name="Zhong F."/>
            <person name="Zhong W."/>
            <person name="Zhu S."/>
            <person name="Zhao S."/>
            <person name="Gilbert D."/>
            <person name="Baumhueter S."/>
            <person name="Spier G."/>
            <person name="Carter C."/>
            <person name="Cravchik A."/>
            <person name="Woodage T."/>
            <person name="Ali F."/>
            <person name="An H."/>
            <person name="Awe A."/>
            <person name="Baldwin D."/>
            <person name="Baden H."/>
            <person name="Barnstead M."/>
            <person name="Barrow I."/>
            <person name="Beeson K."/>
            <person name="Busam D."/>
            <person name="Carver A."/>
            <person name="Center A."/>
            <person name="Cheng M.L."/>
            <person name="Curry L."/>
            <person name="Danaher S."/>
            <person name="Davenport L."/>
            <person name="Desilets R."/>
            <person name="Dietz S."/>
            <person name="Dodson K."/>
            <person name="Doup L."/>
            <person name="Ferriera S."/>
            <person name="Garg N."/>
            <person name="Gluecksmann A."/>
            <person name="Hart B."/>
            <person name="Haynes J."/>
            <person name="Haynes C."/>
            <person name="Heiner C."/>
            <person name="Hladun S."/>
            <person name="Hostin D."/>
            <person name="Houck J."/>
            <person name="Howland T."/>
            <person name="Ibegwam C."/>
            <person name="Johnson J."/>
            <person name="Kalush F."/>
            <person name="Kline L."/>
            <person name="Koduru S."/>
            <person name="Love A."/>
            <person name="Mann F."/>
            <person name="May D."/>
            <person name="McCawley S."/>
            <person name="McIntosh T."/>
            <person name="McMullen I."/>
            <person name="Moy M."/>
            <person name="Moy L."/>
            <person name="Murphy B."/>
            <person name="Nelson K."/>
            <person name="Pfannkoch C."/>
            <person name="Pratts E."/>
            <person name="Puri V."/>
            <person name="Qureshi H."/>
            <person name="Reardon M."/>
            <person name="Rodriguez R."/>
            <person name="Rogers Y.H."/>
            <person name="Romblad D."/>
            <person name="Ruhfel B."/>
            <person name="Scott R."/>
            <person name="Sitter C."/>
            <person name="Smallwood M."/>
            <person name="Stewart E."/>
            <person name="Strong R."/>
            <person name="Suh E."/>
            <person name="Thomas R."/>
            <person name="Tint N.N."/>
            <person name="Tse S."/>
            <person name="Vech C."/>
            <person name="Wang G."/>
            <person name="Wetter J."/>
            <person name="Williams S."/>
            <person name="Williams M."/>
            <person name="Windsor S."/>
            <person name="Winn-Deen E."/>
            <person name="Wolfe K."/>
            <person name="Zaveri J."/>
            <person name="Zaveri K."/>
            <person name="Abril J.F."/>
            <person name="Guigo R."/>
            <person name="Campbell M.J."/>
            <person name="Sjolander K.V."/>
            <person name="Karlak B."/>
            <person name="Kejariwal A."/>
            <person name="Mi H."/>
            <person name="Lazareva B."/>
            <person name="Hatton T."/>
            <person name="Narechania A."/>
            <person name="Diemer K."/>
            <person name="Muruganujan A."/>
            <person name="Guo N."/>
            <person name="Sato S."/>
            <person name="Bafna V."/>
            <person name="Istrail S."/>
            <person name="Lippert R."/>
            <person name="Schwartz R."/>
            <person name="Walenz B."/>
            <person name="Yooseph S."/>
            <person name="Allen D."/>
            <person name="Basu A."/>
            <person name="Baxendale J."/>
            <person name="Blick L."/>
            <person name="Caminha M."/>
            <person name="Carnes-Stine J."/>
            <person name="Caulk P."/>
            <person name="Chiang Y.H."/>
            <person name="Coyne M."/>
            <person name="Dahlke C."/>
            <person name="Mays A."/>
            <person name="Dombroski M."/>
            <person name="Donnelly M."/>
            <person name="Ely D."/>
            <person name="Esparham S."/>
            <person name="Fosler C."/>
            <person name="Gire H."/>
            <person name="Glanowski S."/>
            <person name="Glasser K."/>
            <person name="Glodek A."/>
            <person name="Gorokhov M."/>
            <person name="Graham K."/>
            <person name="Gropman B."/>
            <person name="Harris M."/>
            <person name="Heil J."/>
            <person name="Henderson S."/>
            <person name="Hoover J."/>
            <person name="Jennings D."/>
            <person name="Jordan C."/>
            <person name="Jordan J."/>
            <person name="Kasha J."/>
            <person name="Kagan L."/>
            <person name="Kraft C."/>
            <person name="Levitsky A."/>
            <person name="Lewis M."/>
            <person name="Liu X."/>
            <person name="Lopez J."/>
            <person name="Ma D."/>
            <person name="Majoros W."/>
            <person name="McDaniel J."/>
            <person name="Murphy S."/>
            <person name="Newman M."/>
            <person name="Nguyen T."/>
            <person name="Nguyen N."/>
            <person name="Nodell M."/>
            <person name="Pan S."/>
            <person name="Peck J."/>
            <person name="Peterson M."/>
            <person name="Rowe W."/>
            <person name="Sanders R."/>
            <person name="Scott J."/>
            <person name="Simpson M."/>
            <person name="Smith T."/>
            <person name="Sprague A."/>
            <person name="Stockwell T."/>
            <person name="Turner R."/>
            <person name="Venter E."/>
            <person name="Wang M."/>
            <person name="Wen M."/>
            <person name="Wu D."/>
            <person name="Wu M."/>
            <person name="Xia A."/>
            <person name="Zandieh A."/>
            <person name="Zhu X."/>
        </authorList>
    </citation>
    <scope>NUCLEOTIDE SEQUENCE</scope>
</reference>
<evidence type="ECO:0000313" key="2">
    <source>
        <dbReference type="EMBL" id="BAB71195.1"/>
    </source>
</evidence>
<protein>
    <submittedName>
        <fullName evidence="3">HCG2009921, isoform CRA_c</fullName>
    </submittedName>
    <submittedName>
        <fullName evidence="2">cDNA FLJ31922 fis, clone NT2RP7005219</fullName>
    </submittedName>
</protein>
<proteinExistence type="evidence at transcript level"/>
<sequence>MKLSAAPRVWQSLIFKSPCPLRLLPPAGPGSPRLRAPAPHRRFAPRPRAPPRPPPRLCFRLLLLSLLFCVGPDSAPETSHPAASDCQGSLTPRGGVSLCRPGWSTVVRSWLPATSASQVQAIFLPQLPE</sequence>
<evidence type="ECO:0000313" key="3">
    <source>
        <dbReference type="EMBL" id="EAW93854.1"/>
    </source>
</evidence>
<accession>Q96MT5</accession>
<gene>
    <name evidence="3" type="ORF">hCG_2009921</name>
</gene>
<reference evidence="3" key="3">
    <citation type="submission" date="2005-07" db="EMBL/GenBank/DDBJ databases">
        <authorList>
            <person name="Mural R.J."/>
            <person name="Istrail S."/>
            <person name="Sutton G."/>
            <person name="Florea L."/>
            <person name="Halpern A.L."/>
            <person name="Mobarry C.M."/>
            <person name="Lippert R."/>
            <person name="Walenz B."/>
            <person name="Shatkay H."/>
            <person name="Dew I."/>
            <person name="Miller J.R."/>
            <person name="Flanigan M.J."/>
            <person name="Edwards N.J."/>
            <person name="Bolanos R."/>
            <person name="Fasulo D."/>
            <person name="Halldorsson B.V."/>
            <person name="Hannenhalli S."/>
            <person name="Turner R."/>
            <person name="Yooseph S."/>
            <person name="Lu F."/>
            <person name="Nusskern D.R."/>
            <person name="Shue B.C."/>
            <person name="Zheng X.H."/>
            <person name="Zhong F."/>
            <person name="Delcher A.L."/>
            <person name="Huson D.H."/>
            <person name="Kravitz S.A."/>
            <person name="Mouchard L."/>
            <person name="Reinert K."/>
            <person name="Remington K.A."/>
            <person name="Clark A.G."/>
            <person name="Waterman M.S."/>
            <person name="Eichler E.E."/>
            <person name="Adams M.D."/>
            <person name="Hunkapiller M.W."/>
            <person name="Myers E.W."/>
            <person name="Venter J.C."/>
        </authorList>
    </citation>
    <scope>NUCLEOTIDE SEQUENCE</scope>
</reference>
<feature type="region of interest" description="Disordered" evidence="1">
    <location>
        <begin position="26"/>
        <end position="51"/>
    </location>
</feature>
<dbReference type="AlphaFoldDB" id="Q96MT5"/>
<evidence type="ECO:0000256" key="1">
    <source>
        <dbReference type="SAM" id="MobiDB-lite"/>
    </source>
</evidence>
<dbReference type="EMBL" id="AK056484">
    <property type="protein sequence ID" value="BAB71195.1"/>
    <property type="molecule type" value="mRNA"/>
</dbReference>
<dbReference type="EMBL" id="CH471073">
    <property type="protein sequence ID" value="EAW93854.1"/>
    <property type="molecule type" value="Genomic_DNA"/>
</dbReference>